<evidence type="ECO:0000313" key="1">
    <source>
        <dbReference type="EMBL" id="RXN31938.1"/>
    </source>
</evidence>
<proteinExistence type="predicted"/>
<gene>
    <name evidence="1" type="ORF">ROHU_016573</name>
</gene>
<comment type="caution">
    <text evidence="1">The sequence shown here is derived from an EMBL/GenBank/DDBJ whole genome shotgun (WGS) entry which is preliminary data.</text>
</comment>
<organism evidence="1 2">
    <name type="scientific">Labeo rohita</name>
    <name type="common">Indian major carp</name>
    <name type="synonym">Cyprinus rohita</name>
    <dbReference type="NCBI Taxonomy" id="84645"/>
    <lineage>
        <taxon>Eukaryota</taxon>
        <taxon>Metazoa</taxon>
        <taxon>Chordata</taxon>
        <taxon>Craniata</taxon>
        <taxon>Vertebrata</taxon>
        <taxon>Euteleostomi</taxon>
        <taxon>Actinopterygii</taxon>
        <taxon>Neopterygii</taxon>
        <taxon>Teleostei</taxon>
        <taxon>Ostariophysi</taxon>
        <taxon>Cypriniformes</taxon>
        <taxon>Cyprinidae</taxon>
        <taxon>Labeoninae</taxon>
        <taxon>Labeonini</taxon>
        <taxon>Labeo</taxon>
    </lineage>
</organism>
<accession>A0A498NJC0</accession>
<protein>
    <submittedName>
        <fullName evidence="1">Uncharacterized protein</fullName>
    </submittedName>
</protein>
<reference evidence="1 2" key="1">
    <citation type="submission" date="2018-03" db="EMBL/GenBank/DDBJ databases">
        <title>Draft genome sequence of Rohu Carp (Labeo rohita).</title>
        <authorList>
            <person name="Das P."/>
            <person name="Kushwaha B."/>
            <person name="Joshi C.G."/>
            <person name="Kumar D."/>
            <person name="Nagpure N.S."/>
            <person name="Sahoo L."/>
            <person name="Das S.P."/>
            <person name="Bit A."/>
            <person name="Patnaik S."/>
            <person name="Meher P.K."/>
            <person name="Jayasankar P."/>
            <person name="Koringa P.G."/>
            <person name="Patel N.V."/>
            <person name="Hinsu A.T."/>
            <person name="Kumar R."/>
            <person name="Pandey M."/>
            <person name="Agarwal S."/>
            <person name="Srivastava S."/>
            <person name="Singh M."/>
            <person name="Iquebal M.A."/>
            <person name="Jaiswal S."/>
            <person name="Angadi U.B."/>
            <person name="Kumar N."/>
            <person name="Raza M."/>
            <person name="Shah T.M."/>
            <person name="Rai A."/>
            <person name="Jena J.K."/>
        </authorList>
    </citation>
    <scope>NUCLEOTIDE SEQUENCE [LARGE SCALE GENOMIC DNA]</scope>
    <source>
        <strain evidence="1">DASCIFA01</strain>
        <tissue evidence="1">Testis</tissue>
    </source>
</reference>
<dbReference type="EMBL" id="QBIY01011430">
    <property type="protein sequence ID" value="RXN31938.1"/>
    <property type="molecule type" value="Genomic_DNA"/>
</dbReference>
<dbReference type="Proteomes" id="UP000290572">
    <property type="component" value="Unassembled WGS sequence"/>
</dbReference>
<name>A0A498NJC0_LABRO</name>
<keyword evidence="2" id="KW-1185">Reference proteome</keyword>
<evidence type="ECO:0000313" key="2">
    <source>
        <dbReference type="Proteomes" id="UP000290572"/>
    </source>
</evidence>
<sequence length="87" mass="10102">MTNAEREDSGLFLWRHHPPHLDSRPRGRCMLLNQASVAQRPEDLSFCPHSDRLDLRSTRCAIDGHKYGRKALTRPSLVLRRALWRNG</sequence>
<dbReference type="AlphaFoldDB" id="A0A498NJC0"/>